<keyword evidence="8" id="KW-1185">Reference proteome</keyword>
<comment type="caution">
    <text evidence="7">The sequence shown here is derived from an EMBL/GenBank/DDBJ whole genome shotgun (WGS) entry which is preliminary data.</text>
</comment>
<dbReference type="InterPro" id="IPR009908">
    <property type="entry name" value="Methylamine_util_MauE"/>
</dbReference>
<dbReference type="Pfam" id="PF07291">
    <property type="entry name" value="MauE"/>
    <property type="match status" value="1"/>
</dbReference>
<evidence type="ECO:0000256" key="2">
    <source>
        <dbReference type="ARBA" id="ARBA00022692"/>
    </source>
</evidence>
<keyword evidence="2 5" id="KW-0812">Transmembrane</keyword>
<keyword evidence="4 5" id="KW-0472">Membrane</keyword>
<evidence type="ECO:0000256" key="1">
    <source>
        <dbReference type="ARBA" id="ARBA00004141"/>
    </source>
</evidence>
<proteinExistence type="predicted"/>
<evidence type="ECO:0000313" key="7">
    <source>
        <dbReference type="EMBL" id="GAA0924077.1"/>
    </source>
</evidence>
<name>A0ABP3ZLM4_9ACTN</name>
<keyword evidence="3 5" id="KW-1133">Transmembrane helix</keyword>
<evidence type="ECO:0000259" key="6">
    <source>
        <dbReference type="Pfam" id="PF07291"/>
    </source>
</evidence>
<feature type="transmembrane region" description="Helical" evidence="5">
    <location>
        <begin position="119"/>
        <end position="139"/>
    </location>
</feature>
<dbReference type="RefSeq" id="WP_343949907.1">
    <property type="nucleotide sequence ID" value="NZ_BAAAHQ010000010.1"/>
</dbReference>
<dbReference type="EMBL" id="BAAAHQ010000010">
    <property type="protein sequence ID" value="GAA0924077.1"/>
    <property type="molecule type" value="Genomic_DNA"/>
</dbReference>
<sequence length="262" mass="27477">MQGIAALQPYVIAVFLAWAALLKLLDRRMRSQAGQTALAQLVGQARAIPALRVVAVLELAVAAVLLVPPSLVWEGAAAVVLTAGFLGYLTYSARKAPTSSCGCLGAHSRPVEWRSFARAGLLLALSLTALVGGLAGAPVGAGPVAVSPLLVLLGLAEGLAVVALSPELDRHWLTPLRRAIVRRRDPLAARVSELVPLEVSLRVLYRSPAFCSASSHLSSDVLDTWDEDGLRFISYAARGRTAVFSLPLPGDDPSAVRVALVA</sequence>
<reference evidence="8" key="1">
    <citation type="journal article" date="2019" name="Int. J. Syst. Evol. Microbiol.">
        <title>The Global Catalogue of Microorganisms (GCM) 10K type strain sequencing project: providing services to taxonomists for standard genome sequencing and annotation.</title>
        <authorList>
            <consortium name="The Broad Institute Genomics Platform"/>
            <consortium name="The Broad Institute Genome Sequencing Center for Infectious Disease"/>
            <person name="Wu L."/>
            <person name="Ma J."/>
        </authorList>
    </citation>
    <scope>NUCLEOTIDE SEQUENCE [LARGE SCALE GENOMIC DNA]</scope>
    <source>
        <strain evidence="8">JCM 11136</strain>
    </source>
</reference>
<dbReference type="Proteomes" id="UP001501578">
    <property type="component" value="Unassembled WGS sequence"/>
</dbReference>
<feature type="transmembrane region" description="Helical" evidence="5">
    <location>
        <begin position="46"/>
        <end position="66"/>
    </location>
</feature>
<evidence type="ECO:0000256" key="3">
    <source>
        <dbReference type="ARBA" id="ARBA00022989"/>
    </source>
</evidence>
<organism evidence="7 8">
    <name type="scientific">Nonomuraea longicatena</name>
    <dbReference type="NCBI Taxonomy" id="83682"/>
    <lineage>
        <taxon>Bacteria</taxon>
        <taxon>Bacillati</taxon>
        <taxon>Actinomycetota</taxon>
        <taxon>Actinomycetes</taxon>
        <taxon>Streptosporangiales</taxon>
        <taxon>Streptosporangiaceae</taxon>
        <taxon>Nonomuraea</taxon>
    </lineage>
</organism>
<feature type="transmembrane region" description="Helical" evidence="5">
    <location>
        <begin position="145"/>
        <end position="164"/>
    </location>
</feature>
<feature type="domain" description="Methylamine utilisation protein MauE" evidence="6">
    <location>
        <begin position="3"/>
        <end position="131"/>
    </location>
</feature>
<evidence type="ECO:0000256" key="4">
    <source>
        <dbReference type="ARBA" id="ARBA00023136"/>
    </source>
</evidence>
<evidence type="ECO:0000256" key="5">
    <source>
        <dbReference type="SAM" id="Phobius"/>
    </source>
</evidence>
<accession>A0ABP3ZLM4</accession>
<feature type="transmembrane region" description="Helical" evidence="5">
    <location>
        <begin position="6"/>
        <end position="25"/>
    </location>
</feature>
<evidence type="ECO:0000313" key="8">
    <source>
        <dbReference type="Proteomes" id="UP001501578"/>
    </source>
</evidence>
<protein>
    <recommendedName>
        <fullName evidence="6">Methylamine utilisation protein MauE domain-containing protein</fullName>
    </recommendedName>
</protein>
<gene>
    <name evidence="7" type="ORF">GCM10009560_24430</name>
</gene>
<feature type="transmembrane region" description="Helical" evidence="5">
    <location>
        <begin position="72"/>
        <end position="91"/>
    </location>
</feature>
<comment type="subcellular location">
    <subcellularLocation>
        <location evidence="1">Membrane</location>
        <topology evidence="1">Multi-pass membrane protein</topology>
    </subcellularLocation>
</comment>